<dbReference type="AlphaFoldDB" id="A0A2A6DY15"/>
<organism evidence="1 2">
    <name type="scientific">Candidatus Reconcilbacillus cellulovorans</name>
    <dbReference type="NCBI Taxonomy" id="1906605"/>
    <lineage>
        <taxon>Bacteria</taxon>
        <taxon>Bacillati</taxon>
        <taxon>Bacillota</taxon>
        <taxon>Bacilli</taxon>
        <taxon>Bacillales</taxon>
        <taxon>Paenibacillaceae</taxon>
        <taxon>Candidatus Reconcilbacillus</taxon>
    </lineage>
</organism>
<proteinExistence type="predicted"/>
<reference evidence="1 2" key="1">
    <citation type="submission" date="2016-12" db="EMBL/GenBank/DDBJ databases">
        <title>Candidatus Reconcilibacillus cellulovorans genome.</title>
        <authorList>
            <person name="Kolinko S."/>
            <person name="Wu Y.-W."/>
            <person name="Tachea F."/>
            <person name="Denzel E."/>
            <person name="Hiras J."/>
            <person name="Baecker N."/>
            <person name="Chan L.J."/>
            <person name="Eichorst S.A."/>
            <person name="Frey D."/>
            <person name="Adams P.D."/>
            <person name="Pray T."/>
            <person name="Tanjore D."/>
            <person name="Petzold C.J."/>
            <person name="Gladden J.M."/>
            <person name="Simmons B.A."/>
            <person name="Singer S.W."/>
        </authorList>
    </citation>
    <scope>NUCLEOTIDE SEQUENCE [LARGE SCALE GENOMIC DNA]</scope>
    <source>
        <strain evidence="1">JTherm</strain>
    </source>
</reference>
<evidence type="ECO:0000313" key="2">
    <source>
        <dbReference type="Proteomes" id="UP000243688"/>
    </source>
</evidence>
<gene>
    <name evidence="1" type="ORF">BLM47_11800</name>
</gene>
<name>A0A2A6DY15_9BACL</name>
<sequence>MARPGWFLAEKGTYSTERFFGTLAQAAFEIDAMFLYQGGRSYDEHFQFDFATVNIMYKYGVEYDNVVVEVDSEQRANRHVFLAEGIKGLKPGVEYCRFGRIEDVTGSEDLVFYLAWKYLERNPAHRFWVEGSPIAYGPKGLEVLWNCFAGEVMYPQWMEQDPSGSERMDVVEELGIRPEDFRPDKIW</sequence>
<dbReference type="Proteomes" id="UP000243688">
    <property type="component" value="Unassembled WGS sequence"/>
</dbReference>
<evidence type="ECO:0000313" key="1">
    <source>
        <dbReference type="EMBL" id="PDO09582.1"/>
    </source>
</evidence>
<comment type="caution">
    <text evidence="1">The sequence shown here is derived from an EMBL/GenBank/DDBJ whole genome shotgun (WGS) entry which is preliminary data.</text>
</comment>
<protein>
    <submittedName>
        <fullName evidence="1">Uncharacterized protein</fullName>
    </submittedName>
</protein>
<accession>A0A2A6DY15</accession>
<dbReference type="EMBL" id="MOXJ01000034">
    <property type="protein sequence ID" value="PDO09582.1"/>
    <property type="molecule type" value="Genomic_DNA"/>
</dbReference>